<sequence length="39" mass="4306">MLADSSQVVVTDEFAAQLIPHPFYDERSAGNKKGANLER</sequence>
<protein>
    <submittedName>
        <fullName evidence="1">Uncharacterized protein</fullName>
    </submittedName>
</protein>
<gene>
    <name evidence="1" type="ordered locus">GNIT_0379</name>
</gene>
<dbReference type="AlphaFoldDB" id="G4QJC7"/>
<name>G4QJC7_GLANF</name>
<organism evidence="1 2">
    <name type="scientific">Glaciecola nitratireducens (strain JCM 12485 / KCTC 12276 / FR1064)</name>
    <dbReference type="NCBI Taxonomy" id="1085623"/>
    <lineage>
        <taxon>Bacteria</taxon>
        <taxon>Pseudomonadati</taxon>
        <taxon>Pseudomonadota</taxon>
        <taxon>Gammaproteobacteria</taxon>
        <taxon>Alteromonadales</taxon>
        <taxon>Alteromonadaceae</taxon>
        <taxon>Brumicola</taxon>
    </lineage>
</organism>
<proteinExistence type="predicted"/>
<keyword evidence="2" id="KW-1185">Reference proteome</keyword>
<evidence type="ECO:0000313" key="1">
    <source>
        <dbReference type="EMBL" id="AEP28533.1"/>
    </source>
</evidence>
<dbReference type="Proteomes" id="UP000009282">
    <property type="component" value="Chromosome"/>
</dbReference>
<accession>G4QJC7</accession>
<dbReference type="KEGG" id="gni:GNIT_0379"/>
<dbReference type="HOGENOM" id="CLU_3310425_0_0_6"/>
<dbReference type="EMBL" id="CP003060">
    <property type="protein sequence ID" value="AEP28533.1"/>
    <property type="molecule type" value="Genomic_DNA"/>
</dbReference>
<evidence type="ECO:0000313" key="2">
    <source>
        <dbReference type="Proteomes" id="UP000009282"/>
    </source>
</evidence>
<reference evidence="1 2" key="1">
    <citation type="journal article" date="2011" name="J. Bacteriol.">
        <title>Complete genome sequence of seawater bacterium Glaciecola nitratireducens FR1064T.</title>
        <authorList>
            <person name="Bian F."/>
            <person name="Qin Q.L."/>
            <person name="Xie B.B."/>
            <person name="Shu Y.L."/>
            <person name="Zhang X.Y."/>
            <person name="Yu Y."/>
            <person name="Chen B."/>
            <person name="Chen X.L."/>
            <person name="Zhou B.C."/>
            <person name="Zhang Y.Z."/>
        </authorList>
    </citation>
    <scope>NUCLEOTIDE SEQUENCE [LARGE SCALE GENOMIC DNA]</scope>
    <source>
        <strain evidence="2">JCM 12485 / KCTC 12276 / FR1064</strain>
    </source>
</reference>